<feature type="compositionally biased region" description="Low complexity" evidence="2">
    <location>
        <begin position="1565"/>
        <end position="1595"/>
    </location>
</feature>
<feature type="compositionally biased region" description="Polar residues" evidence="2">
    <location>
        <begin position="383"/>
        <end position="397"/>
    </location>
</feature>
<feature type="compositionally biased region" description="Polar residues" evidence="2">
    <location>
        <begin position="469"/>
        <end position="479"/>
    </location>
</feature>
<keyword evidence="1" id="KW-0175">Coiled coil</keyword>
<dbReference type="PANTHER" id="PTHR13020:SF25">
    <property type="entry name" value="PROTEIN GAWKY"/>
    <property type="match status" value="1"/>
</dbReference>
<feature type="compositionally biased region" description="Polar residues" evidence="2">
    <location>
        <begin position="1554"/>
        <end position="1564"/>
    </location>
</feature>
<feature type="compositionally biased region" description="Polar residues" evidence="2">
    <location>
        <begin position="619"/>
        <end position="664"/>
    </location>
</feature>
<feature type="region of interest" description="Disordered" evidence="2">
    <location>
        <begin position="325"/>
        <end position="583"/>
    </location>
</feature>
<evidence type="ECO:0000256" key="2">
    <source>
        <dbReference type="SAM" id="MobiDB-lite"/>
    </source>
</evidence>
<feature type="region of interest" description="Disordered" evidence="2">
    <location>
        <begin position="679"/>
        <end position="801"/>
    </location>
</feature>
<keyword evidence="4" id="KW-1185">Reference proteome</keyword>
<feature type="compositionally biased region" description="Pro residues" evidence="2">
    <location>
        <begin position="1412"/>
        <end position="1423"/>
    </location>
</feature>
<feature type="region of interest" description="Disordered" evidence="2">
    <location>
        <begin position="1154"/>
        <end position="1187"/>
    </location>
</feature>
<accession>A0ABM0MSD1</accession>
<feature type="compositionally biased region" description="Low complexity" evidence="2">
    <location>
        <begin position="944"/>
        <end position="953"/>
    </location>
</feature>
<dbReference type="PANTHER" id="PTHR13020">
    <property type="entry name" value="TRINUCLEOTIDE REPEAT-CONTAINING GENE 6"/>
    <property type="match status" value="1"/>
</dbReference>
<feature type="compositionally biased region" description="Gly residues" evidence="2">
    <location>
        <begin position="1596"/>
        <end position="1610"/>
    </location>
</feature>
<reference evidence="5" key="1">
    <citation type="submission" date="2025-08" db="UniProtKB">
        <authorList>
            <consortium name="RefSeq"/>
        </authorList>
    </citation>
    <scope>IDENTIFICATION</scope>
    <source>
        <tissue evidence="5">Testes</tissue>
    </source>
</reference>
<dbReference type="Gene3D" id="3.30.70.330">
    <property type="match status" value="1"/>
</dbReference>
<feature type="region of interest" description="Disordered" evidence="2">
    <location>
        <begin position="1201"/>
        <end position="1324"/>
    </location>
</feature>
<feature type="compositionally biased region" description="Low complexity" evidence="2">
    <location>
        <begin position="236"/>
        <end position="249"/>
    </location>
</feature>
<dbReference type="CDD" id="cd12435">
    <property type="entry name" value="RRM_GW182_like"/>
    <property type="match status" value="1"/>
</dbReference>
<dbReference type="InterPro" id="IPR009060">
    <property type="entry name" value="UBA-like_sf"/>
</dbReference>
<feature type="compositionally biased region" description="Polar residues" evidence="2">
    <location>
        <begin position="736"/>
        <end position="749"/>
    </location>
</feature>
<dbReference type="PROSITE" id="PS50030">
    <property type="entry name" value="UBA"/>
    <property type="match status" value="1"/>
</dbReference>
<name>A0ABM0MSD1_SACKO</name>
<feature type="region of interest" description="Disordered" evidence="2">
    <location>
        <begin position="1554"/>
        <end position="1673"/>
    </location>
</feature>
<proteinExistence type="predicted"/>
<feature type="compositionally biased region" description="Basic and acidic residues" evidence="2">
    <location>
        <begin position="302"/>
        <end position="311"/>
    </location>
</feature>
<dbReference type="InterPro" id="IPR052068">
    <property type="entry name" value="GW182_domain"/>
</dbReference>
<feature type="compositionally biased region" description="Low complexity" evidence="2">
    <location>
        <begin position="428"/>
        <end position="448"/>
    </location>
</feature>
<dbReference type="Gene3D" id="1.10.8.10">
    <property type="entry name" value="DNA helicase RuvA subunit, C-terminal domain"/>
    <property type="match status" value="1"/>
</dbReference>
<feature type="domain" description="UBA" evidence="3">
    <location>
        <begin position="799"/>
        <end position="843"/>
    </location>
</feature>
<organism evidence="4 5">
    <name type="scientific">Saccoglossus kowalevskii</name>
    <name type="common">Acorn worm</name>
    <dbReference type="NCBI Taxonomy" id="10224"/>
    <lineage>
        <taxon>Eukaryota</taxon>
        <taxon>Metazoa</taxon>
        <taxon>Hemichordata</taxon>
        <taxon>Enteropneusta</taxon>
        <taxon>Harrimaniidae</taxon>
        <taxon>Saccoglossus</taxon>
    </lineage>
</organism>
<feature type="non-terminal residue" evidence="5">
    <location>
        <position position="1"/>
    </location>
</feature>
<feature type="coiled-coil region" evidence="1">
    <location>
        <begin position="989"/>
        <end position="1027"/>
    </location>
</feature>
<dbReference type="SUPFAM" id="SSF54928">
    <property type="entry name" value="RNA-binding domain, RBD"/>
    <property type="match status" value="1"/>
</dbReference>
<feature type="region of interest" description="Disordered" evidence="2">
    <location>
        <begin position="31"/>
        <end position="61"/>
    </location>
</feature>
<dbReference type="InterPro" id="IPR012677">
    <property type="entry name" value="Nucleotide-bd_a/b_plait_sf"/>
</dbReference>
<feature type="region of interest" description="Disordered" evidence="2">
    <location>
        <begin position="892"/>
        <end position="918"/>
    </location>
</feature>
<feature type="compositionally biased region" description="Low complexity" evidence="2">
    <location>
        <begin position="1345"/>
        <end position="1367"/>
    </location>
</feature>
<feature type="region of interest" description="Disordered" evidence="2">
    <location>
        <begin position="1406"/>
        <end position="1448"/>
    </location>
</feature>
<dbReference type="SUPFAM" id="SSF46934">
    <property type="entry name" value="UBA-like"/>
    <property type="match status" value="1"/>
</dbReference>
<feature type="compositionally biased region" description="Polar residues" evidence="2">
    <location>
        <begin position="31"/>
        <end position="43"/>
    </location>
</feature>
<feature type="compositionally biased region" description="Polar residues" evidence="2">
    <location>
        <begin position="509"/>
        <end position="534"/>
    </location>
</feature>
<feature type="region of interest" description="Disordered" evidence="2">
    <location>
        <begin position="596"/>
        <end position="664"/>
    </location>
</feature>
<evidence type="ECO:0000313" key="5">
    <source>
        <dbReference type="RefSeq" id="XP_006822922.1"/>
    </source>
</evidence>
<evidence type="ECO:0000259" key="3">
    <source>
        <dbReference type="PROSITE" id="PS50030"/>
    </source>
</evidence>
<feature type="compositionally biased region" description="Polar residues" evidence="2">
    <location>
        <begin position="255"/>
        <end position="271"/>
    </location>
</feature>
<gene>
    <name evidence="5" type="primary">LOC100366834</name>
</gene>
<dbReference type="InterPro" id="IPR033503">
    <property type="entry name" value="GW182_RRM"/>
</dbReference>
<evidence type="ECO:0000313" key="4">
    <source>
        <dbReference type="Proteomes" id="UP000694865"/>
    </source>
</evidence>
<dbReference type="InterPro" id="IPR048628">
    <property type="entry name" value="Sec3_C"/>
</dbReference>
<protein>
    <submittedName>
        <fullName evidence="5">Trinucleotide repeat-containing gene 6A protein-like</fullName>
    </submittedName>
</protein>
<feature type="compositionally biased region" description="Low complexity" evidence="2">
    <location>
        <begin position="552"/>
        <end position="580"/>
    </location>
</feature>
<feature type="compositionally biased region" description="Low complexity" evidence="2">
    <location>
        <begin position="406"/>
        <end position="417"/>
    </location>
</feature>
<sequence>IFQKLLAEIEPVVQAEYEFIVKVFHLGIDGSNDSPTEPENPTEFTDGIRLSKPKNSPVADKKANDEVRRMMGEMFQNLEGELQTFIAYADKIDNFYSMYMLVRIGHEVMIVRDKETSLFLSVVLANSLVQVKRLFDKYIVDSPVKSTEFLPKTDYSGYGCCGTLGTDEIVFTWNLVTGRRNWSTTNTGKLSPSSSQNWGTHNSNINSNPGSANDWGKSHGATGSNSQGWGTSGQKPTNPNSNSNPTTPTVGQAWGGNQQVNAWGTPVTPTQTSTSGWGGNTGSSSTENSWAKTANKGNVQDPRQEETQPNKKSLDAIIEEAVNSNDGWGKTPVKQNTAWTKDKSPPAVNKESNTWETPAEHKNGTQAWGASKKANEDSGNAWGKTNSCDNGGTSSGAWGNAETGEWNSSNHWNSSSHDLTGTGVWAKNVNNNGNGSGNGNERNPGSGSIPVNASGPVNSGPNAGGNAWGNHNQQQSTNPNEERKVWRSNSSNTQPQQQQQPPVPDSTRHNSWAGSSSTNSNPTGWGSAAHTGNHNMDIASPSWGNPPINDTGSSAWGGSSTHSSVTTPTTPKTPSKITGPGWIGIDPHEVTADIKPTGWDEPSPPTARKQPQVDDGTSAWGNPSEVNAKATMQSNWTNPPSNQRNSTMQAQQPVMGSSTGQQPIRPTVQQNIMPQASQMKPDNGTSVWGGAAPNAHKVSSWGDPTPQTNHKVDDGTSAWKVAAPPRGSSGWGEPPSDTNWNNSGMNSKESMQDDPSIGHWGDEDRWEKGSQDSESSRGSGGWIKVKQRGANTKPPPSKDVNTAWMNKYLKQLMDMGFKRELAERVLKKNSMNMEGAVVRLKTMLNGTGGFAVKQDSMFGCTSPGSFISELLGLGQDANDPAKQGIDSLERHRKESVHSVHSLQQSSDGSTPSTPLNKELENLSLNDNQTQENKSFLPIGDNQQSISSSNALSPSSILPNHVQLNQQQLPFNKQGLNQGMISSNIANPSITGQVTQQQQLQQRLASLQQQQQQQAQLLQQQQQQQQQQQGLRNMVPQQQQMLQQQQQQQQQQLMMQQVHSLLRLAAQAGLIQPNMLHQQVTPQQVVMVNQLFQMHLNYTKLVQQQQLLQQTQNAAGGKPGMGGMLPQRQQELQHRITAIHQQIIQQQRQLNLQQQQMQQKQKLESTSSDGPSANALGINSSDVNQDLGPKESRLQQFFNKQSNKPSDIFGSQFGTDHHAAPSMHTSQSMPVLHDHWARDTSPGPLDNPDVGDSWPSSRPDINPTNLPNDLPPEFKPGVPWKYQTKDVENDPDATPGSVTQSILSIGLGPTLGTNNMNRSSSREDLVQRENEIRGLLIKPMQPPTSSPSISSAASPGAPTSWPTSSFPPTAAPPPPSNKKSAWNYPENYQQSYPPTSLTAALWNVPFKQTSAPTRPPPGLAPQPKPSWSTGGGSSGSGVSRSTSWDGGRSNFISGFPGSSNWGSGDNVQQDMPNNWLVLRNLTPQIDGSTLQTLCKQHGPLHTFHLNLSQGQALIQYGTRDEAAKAQKALHMCVLGNTTIMAEFSSSEMTRMLERNNQSSGWPQSMSGNKFSGTGGSSTNTGTNAGSSGTSSSSSSSSGGGGGGGGSGGSGGMSHWSGSTTGINLPSLPGNHLWSMQATPTPSSPWGGGNGDADHISSPTSMNYLPENLLGEGSV</sequence>
<dbReference type="CDD" id="cd14283">
    <property type="entry name" value="UBA_TNR6C"/>
    <property type="match status" value="1"/>
</dbReference>
<dbReference type="GeneID" id="100366834"/>
<dbReference type="Pfam" id="PF20654">
    <property type="entry name" value="Sec3_C-term"/>
    <property type="match status" value="1"/>
</dbReference>
<dbReference type="RefSeq" id="XP_006822922.1">
    <property type="nucleotide sequence ID" value="XM_006822859.1"/>
</dbReference>
<feature type="compositionally biased region" description="Polar residues" evidence="2">
    <location>
        <begin position="221"/>
        <end position="235"/>
    </location>
</feature>
<feature type="compositionally biased region" description="Polar residues" evidence="2">
    <location>
        <begin position="449"/>
        <end position="461"/>
    </location>
</feature>
<feature type="compositionally biased region" description="Polar residues" evidence="2">
    <location>
        <begin position="184"/>
        <end position="211"/>
    </location>
</feature>
<dbReference type="InterPro" id="IPR015940">
    <property type="entry name" value="UBA"/>
</dbReference>
<feature type="region of interest" description="Disordered" evidence="2">
    <location>
        <begin position="931"/>
        <end position="953"/>
    </location>
</feature>
<dbReference type="Proteomes" id="UP000694865">
    <property type="component" value="Unplaced"/>
</dbReference>
<dbReference type="InterPro" id="IPR035979">
    <property type="entry name" value="RBD_domain_sf"/>
</dbReference>
<feature type="region of interest" description="Disordered" evidence="2">
    <location>
        <begin position="1336"/>
        <end position="1386"/>
    </location>
</feature>
<feature type="region of interest" description="Disordered" evidence="2">
    <location>
        <begin position="184"/>
        <end position="311"/>
    </location>
</feature>
<feature type="compositionally biased region" description="Polar residues" evidence="2">
    <location>
        <begin position="1163"/>
        <end position="1183"/>
    </location>
</feature>
<dbReference type="InterPro" id="IPR041917">
    <property type="entry name" value="TNR6C_UBA"/>
</dbReference>
<feature type="compositionally biased region" description="Low complexity" evidence="2">
    <location>
        <begin position="1611"/>
        <end position="1620"/>
    </location>
</feature>
<feature type="compositionally biased region" description="Basic and acidic residues" evidence="2">
    <location>
        <begin position="760"/>
        <end position="775"/>
    </location>
</feature>
<evidence type="ECO:0000256" key="1">
    <source>
        <dbReference type="SAM" id="Coils"/>
    </source>
</evidence>